<dbReference type="InterPro" id="IPR011057">
    <property type="entry name" value="Mss4-like_sf"/>
</dbReference>
<accession>A0A8X8H580</accession>
<evidence type="ECO:0000259" key="5">
    <source>
        <dbReference type="PROSITE" id="PS51891"/>
    </source>
</evidence>
<dbReference type="EMBL" id="WHUT02000018">
    <property type="protein sequence ID" value="NUB46634.1"/>
    <property type="molecule type" value="Genomic_DNA"/>
</dbReference>
<evidence type="ECO:0000313" key="7">
    <source>
        <dbReference type="Proteomes" id="UP000484076"/>
    </source>
</evidence>
<keyword evidence="2" id="KW-0479">Metal-binding</keyword>
<feature type="domain" description="CENP-V/GFA" evidence="5">
    <location>
        <begin position="5"/>
        <end position="105"/>
    </location>
</feature>
<evidence type="ECO:0000256" key="3">
    <source>
        <dbReference type="ARBA" id="ARBA00022833"/>
    </source>
</evidence>
<proteinExistence type="inferred from homology"/>
<evidence type="ECO:0000256" key="1">
    <source>
        <dbReference type="ARBA" id="ARBA00005495"/>
    </source>
</evidence>
<dbReference type="PANTHER" id="PTHR33337:SF40">
    <property type="entry name" value="CENP-V_GFA DOMAIN-CONTAINING PROTEIN-RELATED"/>
    <property type="match status" value="1"/>
</dbReference>
<gene>
    <name evidence="6" type="ORF">GEU84_019775</name>
</gene>
<keyword evidence="7" id="KW-1185">Reference proteome</keyword>
<dbReference type="Pfam" id="PF04828">
    <property type="entry name" value="GFA"/>
    <property type="match status" value="1"/>
</dbReference>
<name>A0A8X8H580_9RHOB</name>
<dbReference type="GO" id="GO:0046872">
    <property type="term" value="F:metal ion binding"/>
    <property type="evidence" value="ECO:0007669"/>
    <property type="project" value="UniProtKB-KW"/>
</dbReference>
<dbReference type="AlphaFoldDB" id="A0A8X8H580"/>
<comment type="caution">
    <text evidence="6">The sequence shown here is derived from an EMBL/GenBank/DDBJ whole genome shotgun (WGS) entry which is preliminary data.</text>
</comment>
<sequence>MTPPYCGHCLCGKTRFACDAAPLWQGHCHCESCRRATGSPFTSFLGVADGHWRWVGAEPAIYASSPGVTRYFCQGCGTPMAFRAERFPGEMHFYAATLDAPETFQPTRHYFAAERLPWVHLADGLPE</sequence>
<keyword evidence="4" id="KW-0456">Lyase</keyword>
<comment type="similarity">
    <text evidence="1">Belongs to the Gfa family.</text>
</comment>
<dbReference type="InterPro" id="IPR006913">
    <property type="entry name" value="CENP-V/GFA"/>
</dbReference>
<dbReference type="PANTHER" id="PTHR33337">
    <property type="entry name" value="GFA DOMAIN-CONTAINING PROTEIN"/>
    <property type="match status" value="1"/>
</dbReference>
<dbReference type="Proteomes" id="UP000484076">
    <property type="component" value="Unassembled WGS sequence"/>
</dbReference>
<reference evidence="6" key="1">
    <citation type="submission" date="2020-05" db="EMBL/GenBank/DDBJ databases">
        <title>Fertoebacter nigrum gen. nov., sp. nov., a new member of the family Rhodobacteraceae.</title>
        <authorList>
            <person name="Szuroczki S."/>
            <person name="Abbaszade G."/>
            <person name="Buni D."/>
            <person name="Schumann P."/>
            <person name="Toth E."/>
        </authorList>
    </citation>
    <scope>NUCLEOTIDE SEQUENCE</scope>
    <source>
        <strain evidence="6">RG-N-1a</strain>
    </source>
</reference>
<dbReference type="PROSITE" id="PS51891">
    <property type="entry name" value="CENP_V_GFA"/>
    <property type="match status" value="1"/>
</dbReference>
<dbReference type="GO" id="GO:0016846">
    <property type="term" value="F:carbon-sulfur lyase activity"/>
    <property type="evidence" value="ECO:0007669"/>
    <property type="project" value="InterPro"/>
</dbReference>
<evidence type="ECO:0000256" key="2">
    <source>
        <dbReference type="ARBA" id="ARBA00022723"/>
    </source>
</evidence>
<dbReference type="SUPFAM" id="SSF51316">
    <property type="entry name" value="Mss4-like"/>
    <property type="match status" value="1"/>
</dbReference>
<dbReference type="RefSeq" id="WP_174540037.1">
    <property type="nucleotide sequence ID" value="NZ_WHUT02000018.1"/>
</dbReference>
<dbReference type="Gene3D" id="3.90.1590.10">
    <property type="entry name" value="glutathione-dependent formaldehyde- activating enzyme (gfa)"/>
    <property type="match status" value="1"/>
</dbReference>
<evidence type="ECO:0000256" key="4">
    <source>
        <dbReference type="ARBA" id="ARBA00023239"/>
    </source>
</evidence>
<organism evidence="6 7">
    <name type="scientific">Fertoeibacter niger</name>
    <dbReference type="NCBI Taxonomy" id="2656921"/>
    <lineage>
        <taxon>Bacteria</taxon>
        <taxon>Pseudomonadati</taxon>
        <taxon>Pseudomonadota</taxon>
        <taxon>Alphaproteobacteria</taxon>
        <taxon>Rhodobacterales</taxon>
        <taxon>Paracoccaceae</taxon>
        <taxon>Fertoeibacter</taxon>
    </lineage>
</organism>
<evidence type="ECO:0000313" key="6">
    <source>
        <dbReference type="EMBL" id="NUB46634.1"/>
    </source>
</evidence>
<protein>
    <submittedName>
        <fullName evidence="6">GFA family protein</fullName>
    </submittedName>
</protein>
<keyword evidence="3" id="KW-0862">Zinc</keyword>